<keyword evidence="6 7" id="KW-0472">Membrane</keyword>
<dbReference type="GO" id="GO:0000139">
    <property type="term" value="C:Golgi membrane"/>
    <property type="evidence" value="ECO:0007669"/>
    <property type="project" value="TreeGrafter"/>
</dbReference>
<evidence type="ECO:0000256" key="5">
    <source>
        <dbReference type="ARBA" id="ARBA00022989"/>
    </source>
</evidence>
<accession>A0A8K0GMB3</accession>
<feature type="transmembrane region" description="Helical" evidence="7">
    <location>
        <begin position="96"/>
        <end position="120"/>
    </location>
</feature>
<proteinExistence type="inferred from homology"/>
<feature type="transmembrane region" description="Helical" evidence="7">
    <location>
        <begin position="43"/>
        <end position="62"/>
    </location>
</feature>
<comment type="caution">
    <text evidence="8">The sequence shown here is derived from an EMBL/GenBank/DDBJ whole genome shotgun (WGS) entry which is preliminary data.</text>
</comment>
<evidence type="ECO:0000313" key="9">
    <source>
        <dbReference type="Proteomes" id="UP000801492"/>
    </source>
</evidence>
<dbReference type="EMBL" id="VTPC01000674">
    <property type="protein sequence ID" value="KAF2904801.1"/>
    <property type="molecule type" value="Genomic_DNA"/>
</dbReference>
<keyword evidence="4 7" id="KW-0812">Transmembrane</keyword>
<feature type="transmembrane region" description="Helical" evidence="7">
    <location>
        <begin position="6"/>
        <end position="31"/>
    </location>
</feature>
<dbReference type="OrthoDB" id="28257at2759"/>
<evidence type="ECO:0000256" key="3">
    <source>
        <dbReference type="ARBA" id="ARBA00017877"/>
    </source>
</evidence>
<evidence type="ECO:0000256" key="1">
    <source>
        <dbReference type="ARBA" id="ARBA00004141"/>
    </source>
</evidence>
<sequence length="197" mass="22670">MWFLTLVTYLAFLVQVAFATIAIAAGLYYVAELVEEYTVISKKIIWWMNTVTLMLFISLWIFEDFPTSLVICGLLAQISHFIILKDFPYVSFLSPAFLTAVAFIIVNHYLAFQYFASVFYSFSEVMAYFTLCLWLVPFALFVSLSANENVLPTTTSERMDGDVVSNYFSKRNKKYGLLTLFNYAKESILPQRTKKGF</sequence>
<evidence type="ECO:0000256" key="6">
    <source>
        <dbReference type="ARBA" id="ARBA00023136"/>
    </source>
</evidence>
<evidence type="ECO:0000256" key="4">
    <source>
        <dbReference type="ARBA" id="ARBA00022692"/>
    </source>
</evidence>
<feature type="transmembrane region" description="Helical" evidence="7">
    <location>
        <begin position="68"/>
        <end position="84"/>
    </location>
</feature>
<gene>
    <name evidence="8" type="ORF">ILUMI_01366</name>
</gene>
<dbReference type="PANTHER" id="PTHR13144:SF0">
    <property type="entry name" value="PROTEIN TEX261"/>
    <property type="match status" value="1"/>
</dbReference>
<comment type="similarity">
    <text evidence="2">Belongs to the SVP26 family.</text>
</comment>
<dbReference type="Pfam" id="PF04148">
    <property type="entry name" value="Erv26"/>
    <property type="match status" value="1"/>
</dbReference>
<evidence type="ECO:0000256" key="7">
    <source>
        <dbReference type="SAM" id="Phobius"/>
    </source>
</evidence>
<dbReference type="GO" id="GO:0005789">
    <property type="term" value="C:endoplasmic reticulum membrane"/>
    <property type="evidence" value="ECO:0007669"/>
    <property type="project" value="TreeGrafter"/>
</dbReference>
<dbReference type="GO" id="GO:0030134">
    <property type="term" value="C:COPII-coated ER to Golgi transport vesicle"/>
    <property type="evidence" value="ECO:0007669"/>
    <property type="project" value="TreeGrafter"/>
</dbReference>
<feature type="transmembrane region" description="Helical" evidence="7">
    <location>
        <begin position="126"/>
        <end position="146"/>
    </location>
</feature>
<protein>
    <recommendedName>
        <fullName evidence="3">Protein TEX261</fullName>
    </recommendedName>
</protein>
<evidence type="ECO:0000256" key="2">
    <source>
        <dbReference type="ARBA" id="ARBA00008096"/>
    </source>
</evidence>
<reference evidence="8" key="1">
    <citation type="submission" date="2019-08" db="EMBL/GenBank/DDBJ databases">
        <title>The genome of the North American firefly Photinus pyralis.</title>
        <authorList>
            <consortium name="Photinus pyralis genome working group"/>
            <person name="Fallon T.R."/>
            <person name="Sander Lower S.E."/>
            <person name="Weng J.-K."/>
        </authorList>
    </citation>
    <scope>NUCLEOTIDE SEQUENCE</scope>
    <source>
        <strain evidence="8">TRF0915ILg1</strain>
        <tissue evidence="8">Whole body</tissue>
    </source>
</reference>
<dbReference type="AlphaFoldDB" id="A0A8K0GMB3"/>
<keyword evidence="9" id="KW-1185">Reference proteome</keyword>
<dbReference type="Proteomes" id="UP000801492">
    <property type="component" value="Unassembled WGS sequence"/>
</dbReference>
<dbReference type="GO" id="GO:0097020">
    <property type="term" value="F:COPII receptor activity"/>
    <property type="evidence" value="ECO:0007669"/>
    <property type="project" value="InterPro"/>
</dbReference>
<comment type="subcellular location">
    <subcellularLocation>
        <location evidence="1">Membrane</location>
        <topology evidence="1">Multi-pass membrane protein</topology>
    </subcellularLocation>
</comment>
<name>A0A8K0GMB3_IGNLU</name>
<dbReference type="InterPro" id="IPR007277">
    <property type="entry name" value="Svp26/Tex261"/>
</dbReference>
<organism evidence="8 9">
    <name type="scientific">Ignelater luminosus</name>
    <name type="common">Cucubano</name>
    <name type="synonym">Pyrophorus luminosus</name>
    <dbReference type="NCBI Taxonomy" id="2038154"/>
    <lineage>
        <taxon>Eukaryota</taxon>
        <taxon>Metazoa</taxon>
        <taxon>Ecdysozoa</taxon>
        <taxon>Arthropoda</taxon>
        <taxon>Hexapoda</taxon>
        <taxon>Insecta</taxon>
        <taxon>Pterygota</taxon>
        <taxon>Neoptera</taxon>
        <taxon>Endopterygota</taxon>
        <taxon>Coleoptera</taxon>
        <taxon>Polyphaga</taxon>
        <taxon>Elateriformia</taxon>
        <taxon>Elateroidea</taxon>
        <taxon>Elateridae</taxon>
        <taxon>Agrypninae</taxon>
        <taxon>Pyrophorini</taxon>
        <taxon>Ignelater</taxon>
    </lineage>
</organism>
<evidence type="ECO:0000313" key="8">
    <source>
        <dbReference type="EMBL" id="KAF2904801.1"/>
    </source>
</evidence>
<keyword evidence="5 7" id="KW-1133">Transmembrane helix</keyword>
<dbReference type="PANTHER" id="PTHR13144">
    <property type="entry name" value="TEX261 PROTEIN"/>
    <property type="match status" value="1"/>
</dbReference>
<dbReference type="GO" id="GO:0006888">
    <property type="term" value="P:endoplasmic reticulum to Golgi vesicle-mediated transport"/>
    <property type="evidence" value="ECO:0007669"/>
    <property type="project" value="InterPro"/>
</dbReference>